<keyword evidence="2" id="KW-0561">Oxygen transport</keyword>
<keyword evidence="4" id="KW-0408">Iron</keyword>
<dbReference type="EMBL" id="JAENRR010000064">
    <property type="protein sequence ID" value="MBK3519367.1"/>
    <property type="molecule type" value="Genomic_DNA"/>
</dbReference>
<comment type="similarity">
    <text evidence="1">Belongs to the hemerythrin family.</text>
</comment>
<dbReference type="InterPro" id="IPR016131">
    <property type="entry name" value="Haemerythrin_Fe_BS"/>
</dbReference>
<evidence type="ECO:0000256" key="4">
    <source>
        <dbReference type="ARBA" id="ARBA00023004"/>
    </source>
</evidence>
<dbReference type="PANTHER" id="PTHR37164">
    <property type="entry name" value="BACTERIOHEMERYTHRIN"/>
    <property type="match status" value="1"/>
</dbReference>
<organism evidence="6 7">
    <name type="scientific">Carboxylicivirga marina</name>
    <dbReference type="NCBI Taxonomy" id="2800988"/>
    <lineage>
        <taxon>Bacteria</taxon>
        <taxon>Pseudomonadati</taxon>
        <taxon>Bacteroidota</taxon>
        <taxon>Bacteroidia</taxon>
        <taxon>Marinilabiliales</taxon>
        <taxon>Marinilabiliaceae</taxon>
        <taxon>Carboxylicivirga</taxon>
    </lineage>
</organism>
<dbReference type="PANTHER" id="PTHR37164:SF1">
    <property type="entry name" value="BACTERIOHEMERYTHRIN"/>
    <property type="match status" value="1"/>
</dbReference>
<dbReference type="NCBIfam" id="TIGR02481">
    <property type="entry name" value="hemeryth_dom"/>
    <property type="match status" value="1"/>
</dbReference>
<dbReference type="PROSITE" id="PS00550">
    <property type="entry name" value="HEMERYTHRINS"/>
    <property type="match status" value="1"/>
</dbReference>
<evidence type="ECO:0000256" key="1">
    <source>
        <dbReference type="ARBA" id="ARBA00010587"/>
    </source>
</evidence>
<keyword evidence="3" id="KW-0479">Metal-binding</keyword>
<dbReference type="RefSeq" id="WP_200466586.1">
    <property type="nucleotide sequence ID" value="NZ_JAENRR010000064.1"/>
</dbReference>
<evidence type="ECO:0000256" key="3">
    <source>
        <dbReference type="ARBA" id="ARBA00022723"/>
    </source>
</evidence>
<name>A0ABS1HPA4_9BACT</name>
<dbReference type="Pfam" id="PF01814">
    <property type="entry name" value="Hemerythrin"/>
    <property type="match status" value="1"/>
</dbReference>
<keyword evidence="7" id="KW-1185">Reference proteome</keyword>
<sequence>MSSQNLEVIAWRSSFNTNVTRIDTEHKLFIMLMNSFKKALDTGRNEEELLRIIDELEKYAIFHFKSEENLMVSIGYPDYNNHCTEHHKLLESFFVSRYSSIGFTGFYRFLVEWFVEHTAVEDIKIKAYIEANQIDLTESCYNL</sequence>
<keyword evidence="2" id="KW-0813">Transport</keyword>
<accession>A0ABS1HPA4</accession>
<dbReference type="Gene3D" id="1.20.120.50">
    <property type="entry name" value="Hemerythrin-like"/>
    <property type="match status" value="1"/>
</dbReference>
<feature type="domain" description="Hemerythrin-like" evidence="5">
    <location>
        <begin position="19"/>
        <end position="125"/>
    </location>
</feature>
<evidence type="ECO:0000259" key="5">
    <source>
        <dbReference type="Pfam" id="PF01814"/>
    </source>
</evidence>
<dbReference type="InterPro" id="IPR035938">
    <property type="entry name" value="Hemerythrin-like_sf"/>
</dbReference>
<protein>
    <submittedName>
        <fullName evidence="6">Hemerythrin family protein</fullName>
    </submittedName>
</protein>
<dbReference type="SUPFAM" id="SSF47188">
    <property type="entry name" value="Hemerythrin-like"/>
    <property type="match status" value="1"/>
</dbReference>
<evidence type="ECO:0000256" key="2">
    <source>
        <dbReference type="ARBA" id="ARBA00022621"/>
    </source>
</evidence>
<dbReference type="NCBIfam" id="NF033749">
    <property type="entry name" value="bact_hemeryth"/>
    <property type="match status" value="1"/>
</dbReference>
<dbReference type="CDD" id="cd12107">
    <property type="entry name" value="Hemerythrin"/>
    <property type="match status" value="1"/>
</dbReference>
<dbReference type="Proteomes" id="UP000605676">
    <property type="component" value="Unassembled WGS sequence"/>
</dbReference>
<evidence type="ECO:0000313" key="6">
    <source>
        <dbReference type="EMBL" id="MBK3519367.1"/>
    </source>
</evidence>
<proteinExistence type="inferred from homology"/>
<comment type="caution">
    <text evidence="6">The sequence shown here is derived from an EMBL/GenBank/DDBJ whole genome shotgun (WGS) entry which is preliminary data.</text>
</comment>
<dbReference type="InterPro" id="IPR050669">
    <property type="entry name" value="Hemerythrin"/>
</dbReference>
<dbReference type="InterPro" id="IPR012827">
    <property type="entry name" value="Hemerythrin_metal-bd"/>
</dbReference>
<dbReference type="InterPro" id="IPR012312">
    <property type="entry name" value="Hemerythrin-like"/>
</dbReference>
<reference evidence="6 7" key="1">
    <citation type="submission" date="2021-01" db="EMBL/GenBank/DDBJ databases">
        <title>Carboxyliciviraga sp.nov., isolated from coastal sediments.</title>
        <authorList>
            <person name="Lu D."/>
            <person name="Zhang T."/>
        </authorList>
    </citation>
    <scope>NUCLEOTIDE SEQUENCE [LARGE SCALE GENOMIC DNA]</scope>
    <source>
        <strain evidence="6 7">N1Y132</strain>
    </source>
</reference>
<gene>
    <name evidence="6" type="ORF">JIV24_18615</name>
</gene>
<evidence type="ECO:0000313" key="7">
    <source>
        <dbReference type="Proteomes" id="UP000605676"/>
    </source>
</evidence>